<dbReference type="EMBL" id="KI392614">
    <property type="protein sequence ID" value="ERN12447.1"/>
    <property type="molecule type" value="Genomic_DNA"/>
</dbReference>
<keyword evidence="12" id="KW-1185">Reference proteome</keyword>
<evidence type="ECO:0000256" key="8">
    <source>
        <dbReference type="ARBA" id="ARBA00023242"/>
    </source>
</evidence>
<proteinExistence type="predicted"/>
<dbReference type="PANTHER" id="PTHR12396:SF10">
    <property type="entry name" value="METHYL-CPG-BINDING DOMAIN-CONTAINING PROTEIN 1-RELATED"/>
    <property type="match status" value="1"/>
</dbReference>
<keyword evidence="7" id="KW-0804">Transcription</keyword>
<evidence type="ECO:0000256" key="4">
    <source>
        <dbReference type="ARBA" id="ARBA00022833"/>
    </source>
</evidence>
<dbReference type="Pfam" id="PF01429">
    <property type="entry name" value="MBD"/>
    <property type="match status" value="1"/>
</dbReference>
<dbReference type="STRING" id="13333.W1PQY0"/>
<dbReference type="OMA" id="NCLKWRV"/>
<evidence type="ECO:0000256" key="2">
    <source>
        <dbReference type="ARBA" id="ARBA00022723"/>
    </source>
</evidence>
<dbReference type="eggNOG" id="KOG4161">
    <property type="taxonomic scope" value="Eukaryota"/>
</dbReference>
<keyword evidence="2" id="KW-0479">Metal-binding</keyword>
<feature type="domain" description="MBD" evidence="9">
    <location>
        <begin position="77"/>
        <end position="149"/>
    </location>
</feature>
<evidence type="ECO:0000256" key="3">
    <source>
        <dbReference type="ARBA" id="ARBA00022771"/>
    </source>
</evidence>
<evidence type="ECO:0000256" key="7">
    <source>
        <dbReference type="ARBA" id="ARBA00023163"/>
    </source>
</evidence>
<dbReference type="Gene3D" id="3.30.40.100">
    <property type="match status" value="1"/>
</dbReference>
<dbReference type="Pfam" id="PF07496">
    <property type="entry name" value="zf-CW"/>
    <property type="match status" value="1"/>
</dbReference>
<dbReference type="SMART" id="SM00391">
    <property type="entry name" value="MBD"/>
    <property type="match status" value="1"/>
</dbReference>
<sequence>MEKESSLMKKKPKKFNYTPGAYAVQCYKCMKWRSVGSKHEFETIRASFIEDPWYCNKNPNVSCDDPADLEYDASRIWIIDKPNLPKPPQGFERELVLRRCYSKIDAHYTTPTGKKVRAPSEIGKFLDSKSEYKEAGVDVSQFCFTVPKIMNDMFLRKRESGDDKSRNVKSKVEDD</sequence>
<evidence type="ECO:0008006" key="13">
    <source>
        <dbReference type="Google" id="ProtNLM"/>
    </source>
</evidence>
<evidence type="ECO:0000259" key="10">
    <source>
        <dbReference type="PROSITE" id="PS51050"/>
    </source>
</evidence>
<gene>
    <name evidence="11" type="ORF">AMTR_s00025p00145840</name>
</gene>
<dbReference type="PANTHER" id="PTHR12396">
    <property type="entry name" value="METHYL-CPG BINDING PROTEIN, MBD"/>
    <property type="match status" value="1"/>
</dbReference>
<dbReference type="InterPro" id="IPR016177">
    <property type="entry name" value="DNA-bd_dom_sf"/>
</dbReference>
<evidence type="ECO:0000256" key="5">
    <source>
        <dbReference type="ARBA" id="ARBA00023015"/>
    </source>
</evidence>
<dbReference type="InterPro" id="IPR011124">
    <property type="entry name" value="Znf_CW"/>
</dbReference>
<reference evidence="12" key="1">
    <citation type="journal article" date="2013" name="Science">
        <title>The Amborella genome and the evolution of flowering plants.</title>
        <authorList>
            <consortium name="Amborella Genome Project"/>
        </authorList>
    </citation>
    <scope>NUCLEOTIDE SEQUENCE [LARGE SCALE GENOMIC DNA]</scope>
</reference>
<dbReference type="GO" id="GO:0005634">
    <property type="term" value="C:nucleus"/>
    <property type="evidence" value="ECO:0007669"/>
    <property type="project" value="UniProtKB-SubCell"/>
</dbReference>
<dbReference type="InterPro" id="IPR001739">
    <property type="entry name" value="Methyl_CpG_DNA-bd"/>
</dbReference>
<dbReference type="Gene3D" id="3.30.890.10">
    <property type="entry name" value="Methyl-cpg-binding Protein 2, Chain A"/>
    <property type="match status" value="1"/>
</dbReference>
<dbReference type="AlphaFoldDB" id="W1PQY0"/>
<protein>
    <recommendedName>
        <fullName evidence="13">CW-type domain-containing protein</fullName>
    </recommendedName>
</protein>
<dbReference type="HOGENOM" id="CLU_109577_1_0_1"/>
<evidence type="ECO:0000256" key="1">
    <source>
        <dbReference type="ARBA" id="ARBA00004123"/>
    </source>
</evidence>
<evidence type="ECO:0000256" key="6">
    <source>
        <dbReference type="ARBA" id="ARBA00023125"/>
    </source>
</evidence>
<dbReference type="PROSITE" id="PS50982">
    <property type="entry name" value="MBD"/>
    <property type="match status" value="1"/>
</dbReference>
<dbReference type="GO" id="GO:0008270">
    <property type="term" value="F:zinc ion binding"/>
    <property type="evidence" value="ECO:0007669"/>
    <property type="project" value="UniProtKB-KW"/>
</dbReference>
<dbReference type="SUPFAM" id="SSF54171">
    <property type="entry name" value="DNA-binding domain"/>
    <property type="match status" value="1"/>
</dbReference>
<evidence type="ECO:0000313" key="12">
    <source>
        <dbReference type="Proteomes" id="UP000017836"/>
    </source>
</evidence>
<dbReference type="GO" id="GO:0003677">
    <property type="term" value="F:DNA binding"/>
    <property type="evidence" value="ECO:0007669"/>
    <property type="project" value="UniProtKB-KW"/>
</dbReference>
<name>W1PQY0_AMBTC</name>
<accession>W1PQY0</accession>
<dbReference type="PROSITE" id="PS51050">
    <property type="entry name" value="ZF_CW"/>
    <property type="match status" value="1"/>
</dbReference>
<keyword evidence="4" id="KW-0862">Zinc</keyword>
<dbReference type="Gramene" id="ERN12447">
    <property type="protein sequence ID" value="ERN12447"/>
    <property type="gene ID" value="AMTR_s00025p00145840"/>
</dbReference>
<comment type="subcellular location">
    <subcellularLocation>
        <location evidence="1">Nucleus</location>
    </subcellularLocation>
</comment>
<dbReference type="Proteomes" id="UP000017836">
    <property type="component" value="Unassembled WGS sequence"/>
</dbReference>
<feature type="domain" description="CW-type" evidence="10">
    <location>
        <begin position="16"/>
        <end position="71"/>
    </location>
</feature>
<keyword evidence="5" id="KW-0805">Transcription regulation</keyword>
<evidence type="ECO:0000259" key="9">
    <source>
        <dbReference type="PROSITE" id="PS50982"/>
    </source>
</evidence>
<keyword evidence="3" id="KW-0863">Zinc-finger</keyword>
<keyword evidence="8" id="KW-0539">Nucleus</keyword>
<evidence type="ECO:0000313" key="11">
    <source>
        <dbReference type="EMBL" id="ERN12447.1"/>
    </source>
</evidence>
<organism evidence="11 12">
    <name type="scientific">Amborella trichopoda</name>
    <dbReference type="NCBI Taxonomy" id="13333"/>
    <lineage>
        <taxon>Eukaryota</taxon>
        <taxon>Viridiplantae</taxon>
        <taxon>Streptophyta</taxon>
        <taxon>Embryophyta</taxon>
        <taxon>Tracheophyta</taxon>
        <taxon>Spermatophyta</taxon>
        <taxon>Magnoliopsida</taxon>
        <taxon>Amborellales</taxon>
        <taxon>Amborellaceae</taxon>
        <taxon>Amborella</taxon>
    </lineage>
</organism>
<keyword evidence="6" id="KW-0238">DNA-binding</keyword>